<comment type="caution">
    <text evidence="2">The sequence shown here is derived from an EMBL/GenBank/DDBJ whole genome shotgun (WGS) entry which is preliminary data.</text>
</comment>
<protein>
    <submittedName>
        <fullName evidence="2">Uncharacterized protein</fullName>
    </submittedName>
</protein>
<sequence>MSVSGSRALMPAVRRSLAWICINRYRQEGRSIRLLVTDQGLGGRLSESPEPSDRNLRDDPPPDGTKSYGSEGLSTTAIPGGRKAYRKGGRKTTREQPIESFARVAVWRPVPPPLSNSSNVNNSRRIWYIQTRRSLDIAAAYAPQYCFSHKPRLPSYASPLNIGLMNRPSAAKETTFSAFEENKRKLVKNVTNEDNISCLVIRKKKYETMLTPKSLYPAKDLLILPRLTARYSTSSVVHTQLSLDRKLVSTAILYRLQAIFSGLEHGRLRQRKAIASVVHERGL</sequence>
<accession>A0AAI9U0U5</accession>
<keyword evidence="3" id="KW-1185">Reference proteome</keyword>
<dbReference type="Proteomes" id="UP001239213">
    <property type="component" value="Unassembled WGS sequence"/>
</dbReference>
<organism evidence="2 3">
    <name type="scientific">Colletotrichum cuscutae</name>
    <dbReference type="NCBI Taxonomy" id="1209917"/>
    <lineage>
        <taxon>Eukaryota</taxon>
        <taxon>Fungi</taxon>
        <taxon>Dikarya</taxon>
        <taxon>Ascomycota</taxon>
        <taxon>Pezizomycotina</taxon>
        <taxon>Sordariomycetes</taxon>
        <taxon>Hypocreomycetidae</taxon>
        <taxon>Glomerellales</taxon>
        <taxon>Glomerellaceae</taxon>
        <taxon>Colletotrichum</taxon>
        <taxon>Colletotrichum acutatum species complex</taxon>
    </lineage>
</organism>
<dbReference type="EMBL" id="MPDP01000305">
    <property type="protein sequence ID" value="KAK1449585.1"/>
    <property type="molecule type" value="Genomic_DNA"/>
</dbReference>
<dbReference type="AlphaFoldDB" id="A0AAI9U0U5"/>
<feature type="region of interest" description="Disordered" evidence="1">
    <location>
        <begin position="41"/>
        <end position="94"/>
    </location>
</feature>
<evidence type="ECO:0000313" key="2">
    <source>
        <dbReference type="EMBL" id="KAK1449585.1"/>
    </source>
</evidence>
<reference evidence="2" key="1">
    <citation type="submission" date="2016-11" db="EMBL/GenBank/DDBJ databases">
        <title>The genome sequence of Colletotrichum cuscutae.</title>
        <authorList>
            <person name="Baroncelli R."/>
        </authorList>
    </citation>
    <scope>NUCLEOTIDE SEQUENCE</scope>
    <source>
        <strain evidence="2">IMI 304802</strain>
    </source>
</reference>
<gene>
    <name evidence="2" type="ORF">CCUS01_11468</name>
</gene>
<feature type="compositionally biased region" description="Basic and acidic residues" evidence="1">
    <location>
        <begin position="51"/>
        <end position="60"/>
    </location>
</feature>
<proteinExistence type="predicted"/>
<evidence type="ECO:0000313" key="3">
    <source>
        <dbReference type="Proteomes" id="UP001239213"/>
    </source>
</evidence>
<name>A0AAI9U0U5_9PEZI</name>
<evidence type="ECO:0000256" key="1">
    <source>
        <dbReference type="SAM" id="MobiDB-lite"/>
    </source>
</evidence>